<protein>
    <recommendedName>
        <fullName evidence="4">Extracellular solute-binding protein</fullName>
    </recommendedName>
</protein>
<dbReference type="SUPFAM" id="SSF53850">
    <property type="entry name" value="Periplasmic binding protein-like II"/>
    <property type="match status" value="1"/>
</dbReference>
<sequence length="91" mass="10171">MINTAKKKKNFWLSSLIALVSLGLADIPIPGLETRIVIVTGTELTEPLTQLKEDFEKKNPDIAIEIKEQGSQDIINKFVDEKNDSSHLCHP</sequence>
<feature type="chain" id="PRO_5022095810" description="Extracellular solute-binding protein" evidence="1">
    <location>
        <begin position="26"/>
        <end position="91"/>
    </location>
</feature>
<evidence type="ECO:0000313" key="3">
    <source>
        <dbReference type="Proteomes" id="UP000319191"/>
    </source>
</evidence>
<dbReference type="EMBL" id="SFAV01000172">
    <property type="protein sequence ID" value="TRU87113.1"/>
    <property type="molecule type" value="Genomic_DNA"/>
</dbReference>
<name>A0A552IUG3_9CHRO</name>
<dbReference type="InterPro" id="IPR050682">
    <property type="entry name" value="ModA/WtpA"/>
</dbReference>
<proteinExistence type="predicted"/>
<comment type="caution">
    <text evidence="2">The sequence shown here is derived from an EMBL/GenBank/DDBJ whole genome shotgun (WGS) entry which is preliminary data.</text>
</comment>
<dbReference type="GO" id="GO:0030973">
    <property type="term" value="F:molybdate ion binding"/>
    <property type="evidence" value="ECO:0007669"/>
    <property type="project" value="TreeGrafter"/>
</dbReference>
<dbReference type="AlphaFoldDB" id="A0A552IUG3"/>
<reference evidence="2 3" key="1">
    <citation type="submission" date="2019-01" db="EMBL/GenBank/DDBJ databases">
        <title>Coherence of Microcystis species and biogeography revealed through population genomics.</title>
        <authorList>
            <person name="Perez-Carrascal O.M."/>
            <person name="Terrat Y."/>
            <person name="Giani A."/>
            <person name="Fortin N."/>
            <person name="Tromas N."/>
            <person name="Shapiro B.J."/>
        </authorList>
    </citation>
    <scope>NUCLEOTIDE SEQUENCE [LARGE SCALE GENOMIC DNA]</scope>
    <source>
        <strain evidence="2">Mn_MB_F_20050700_S1D</strain>
    </source>
</reference>
<dbReference type="Gene3D" id="3.40.190.10">
    <property type="entry name" value="Periplasmic binding protein-like II"/>
    <property type="match status" value="1"/>
</dbReference>
<organism evidence="2 3">
    <name type="scientific">Microcystis novacekii Mn_MB_F_20050700_S1D</name>
    <dbReference type="NCBI Taxonomy" id="2486266"/>
    <lineage>
        <taxon>Bacteria</taxon>
        <taxon>Bacillati</taxon>
        <taxon>Cyanobacteriota</taxon>
        <taxon>Cyanophyceae</taxon>
        <taxon>Oscillatoriophycideae</taxon>
        <taxon>Chroococcales</taxon>
        <taxon>Microcystaceae</taxon>
        <taxon>Microcystis</taxon>
    </lineage>
</organism>
<gene>
    <name evidence="2" type="ORF">EWV54_13005</name>
</gene>
<dbReference type="Proteomes" id="UP000319191">
    <property type="component" value="Unassembled WGS sequence"/>
</dbReference>
<dbReference type="PANTHER" id="PTHR30632">
    <property type="entry name" value="MOLYBDATE-BINDING PERIPLASMIC PROTEIN"/>
    <property type="match status" value="1"/>
</dbReference>
<feature type="signal peptide" evidence="1">
    <location>
        <begin position="1"/>
        <end position="25"/>
    </location>
</feature>
<evidence type="ECO:0008006" key="4">
    <source>
        <dbReference type="Google" id="ProtNLM"/>
    </source>
</evidence>
<accession>A0A552IUG3</accession>
<dbReference type="PANTHER" id="PTHR30632:SF0">
    <property type="entry name" value="SULFATE-BINDING PROTEIN"/>
    <property type="match status" value="1"/>
</dbReference>
<dbReference type="GO" id="GO:0015689">
    <property type="term" value="P:molybdate ion transport"/>
    <property type="evidence" value="ECO:0007669"/>
    <property type="project" value="TreeGrafter"/>
</dbReference>
<evidence type="ECO:0000256" key="1">
    <source>
        <dbReference type="SAM" id="SignalP"/>
    </source>
</evidence>
<evidence type="ECO:0000313" key="2">
    <source>
        <dbReference type="EMBL" id="TRU87113.1"/>
    </source>
</evidence>
<keyword evidence="1" id="KW-0732">Signal</keyword>